<accession>A0A3D6BTT4</accession>
<evidence type="ECO:0000259" key="2">
    <source>
        <dbReference type="PROSITE" id="PS51163"/>
    </source>
</evidence>
<dbReference type="SUPFAM" id="SSF53067">
    <property type="entry name" value="Actin-like ATPase domain"/>
    <property type="match status" value="1"/>
</dbReference>
<feature type="non-terminal residue" evidence="3">
    <location>
        <position position="1"/>
    </location>
</feature>
<dbReference type="Gene3D" id="3.30.420.40">
    <property type="match status" value="1"/>
</dbReference>
<dbReference type="PANTHER" id="PTHR42959">
    <property type="entry name" value="CARBAMOYLTRANSFERASE"/>
    <property type="match status" value="1"/>
</dbReference>
<dbReference type="SUPFAM" id="SSF55821">
    <property type="entry name" value="YrdC/RibB"/>
    <property type="match status" value="1"/>
</dbReference>
<evidence type="ECO:0000256" key="1">
    <source>
        <dbReference type="ARBA" id="ARBA00008097"/>
    </source>
</evidence>
<evidence type="ECO:0000313" key="3">
    <source>
        <dbReference type="EMBL" id="HCY82077.1"/>
    </source>
</evidence>
<evidence type="ECO:0000313" key="4">
    <source>
        <dbReference type="Proteomes" id="UP000263268"/>
    </source>
</evidence>
<dbReference type="Proteomes" id="UP000263268">
    <property type="component" value="Unassembled WGS sequence"/>
</dbReference>
<reference evidence="3 4" key="1">
    <citation type="journal article" date="2018" name="Nat. Biotechnol.">
        <title>A standardized bacterial taxonomy based on genome phylogeny substantially revises the tree of life.</title>
        <authorList>
            <person name="Parks D.H."/>
            <person name="Chuvochina M."/>
            <person name="Waite D.W."/>
            <person name="Rinke C."/>
            <person name="Skarshewski A."/>
            <person name="Chaumeil P.A."/>
            <person name="Hugenholtz P."/>
        </authorList>
    </citation>
    <scope>NUCLEOTIDE SEQUENCE [LARGE SCALE GENOMIC DNA]</scope>
    <source>
        <strain evidence="3">UBA10227</strain>
    </source>
</reference>
<dbReference type="AlphaFoldDB" id="A0A3D6BTT4"/>
<dbReference type="Pfam" id="PF22521">
    <property type="entry name" value="HypF_C_2"/>
    <property type="match status" value="1"/>
</dbReference>
<dbReference type="GO" id="GO:0016743">
    <property type="term" value="F:carboxyl- or carbamoyltransferase activity"/>
    <property type="evidence" value="ECO:0007669"/>
    <property type="project" value="TreeGrafter"/>
</dbReference>
<dbReference type="InterPro" id="IPR051060">
    <property type="entry name" value="Carbamoyltrans_HypF-like"/>
</dbReference>
<dbReference type="Gene3D" id="3.90.870.40">
    <property type="match status" value="1"/>
</dbReference>
<dbReference type="GO" id="GO:0008270">
    <property type="term" value="F:zinc ion binding"/>
    <property type="evidence" value="ECO:0007669"/>
    <property type="project" value="TreeGrafter"/>
</dbReference>
<comment type="caution">
    <text evidence="3">The sequence shown here is derived from an EMBL/GenBank/DDBJ whole genome shotgun (WGS) entry which is preliminary data.</text>
</comment>
<dbReference type="Pfam" id="PF17788">
    <property type="entry name" value="HypF_C"/>
    <property type="match status" value="1"/>
</dbReference>
<feature type="domain" description="YrdC-like" evidence="2">
    <location>
        <begin position="1"/>
        <end position="165"/>
    </location>
</feature>
<dbReference type="Pfam" id="PF01300">
    <property type="entry name" value="Sua5_yciO_yrdC"/>
    <property type="match status" value="1"/>
</dbReference>
<dbReference type="EMBL" id="DPRK01000178">
    <property type="protein sequence ID" value="HCY82077.1"/>
    <property type="molecule type" value="Genomic_DNA"/>
</dbReference>
<dbReference type="Gene3D" id="3.30.420.360">
    <property type="match status" value="1"/>
</dbReference>
<dbReference type="GO" id="GO:0051604">
    <property type="term" value="P:protein maturation"/>
    <property type="evidence" value="ECO:0007669"/>
    <property type="project" value="TreeGrafter"/>
</dbReference>
<dbReference type="PANTHER" id="PTHR42959:SF1">
    <property type="entry name" value="CARBAMOYLTRANSFERASE HYPF"/>
    <property type="match status" value="1"/>
</dbReference>
<dbReference type="InterPro" id="IPR006070">
    <property type="entry name" value="Sua5-like_dom"/>
</dbReference>
<proteinExistence type="inferred from homology"/>
<dbReference type="Gene3D" id="3.30.110.120">
    <property type="match status" value="1"/>
</dbReference>
<keyword evidence="3" id="KW-0808">Transferase</keyword>
<dbReference type="InterPro" id="IPR055128">
    <property type="entry name" value="HypF_C_2"/>
</dbReference>
<dbReference type="InterPro" id="IPR043129">
    <property type="entry name" value="ATPase_NBD"/>
</dbReference>
<dbReference type="GO" id="GO:0003725">
    <property type="term" value="F:double-stranded RNA binding"/>
    <property type="evidence" value="ECO:0007669"/>
    <property type="project" value="InterPro"/>
</dbReference>
<gene>
    <name evidence="3" type="ORF">DHV22_10990</name>
</gene>
<comment type="similarity">
    <text evidence="1">Belongs to the carbamoyltransferase HypF family.</text>
</comment>
<protein>
    <submittedName>
        <fullName evidence="3">Carbamoyltransferase HypF</fullName>
    </submittedName>
</protein>
<dbReference type="InterPro" id="IPR017945">
    <property type="entry name" value="DHBP_synth_RibB-like_a/b_dom"/>
</dbReference>
<sequence length="529" mass="60032">NGYVLCCDASNPEAIKKLRKRKKRPNKPFAVLYPSMESIKKDFNVSNYEANALKSRVAPIVILQNTKHTRISVDTIAPKFRQTGVMLPSSALLELIIKKLGIPIVATSGNIHGSPIISNDNDAHKQLNEVADYFLHHNLDIQFPQDDSVVTFAESSQLILRRSRGLAPNYINTTINSKKPILAMGGHLKSTFTFVPNAQTYVSQYFGNLDNYEVLKRYQATIEDYVALFETKPKTILIDKHTQYQSSILGKELALEWNADIQEIQHHKAHFASVLGENNLFASEEKILGIVWDGTGLGDDNHIWGGEFFTYQGNKIERLTHFEYYDWLANDKMAKEPRLALFSLLDSEHRSFIKDKFSETEWNIYSSMIKTNTLKTSSVGRLFDAVASALDLVDLNTFEAEAAMQLETCAKSYSKSYYIDFLYKKNYGKIPSNHIVQSIVKAYNEGFCKERLAYSFIYTLAKCILNVAKTNEIKTVACSGGVFQNSLLVFMLNQMTKKENINLKLNCKLSANDENISFGQLMYHQHIKN</sequence>
<dbReference type="PROSITE" id="PS51163">
    <property type="entry name" value="YRDC"/>
    <property type="match status" value="1"/>
</dbReference>
<organism evidence="3 4">
    <name type="scientific">Xanthomarina gelatinilytica</name>
    <dbReference type="NCBI Taxonomy" id="1137281"/>
    <lineage>
        <taxon>Bacteria</taxon>
        <taxon>Pseudomonadati</taxon>
        <taxon>Bacteroidota</taxon>
        <taxon>Flavobacteriia</taxon>
        <taxon>Flavobacteriales</taxon>
        <taxon>Flavobacteriaceae</taxon>
        <taxon>Xanthomarina</taxon>
    </lineage>
</organism>
<name>A0A3D6BTT4_9FLAO</name>
<dbReference type="InterPro" id="IPR041440">
    <property type="entry name" value="HypF_C"/>
</dbReference>